<dbReference type="VEuPathDB" id="FungiDB:H310_12995"/>
<dbReference type="AlphaFoldDB" id="A0A024TGQ6"/>
<organism evidence="2">
    <name type="scientific">Aphanomyces invadans</name>
    <dbReference type="NCBI Taxonomy" id="157072"/>
    <lineage>
        <taxon>Eukaryota</taxon>
        <taxon>Sar</taxon>
        <taxon>Stramenopiles</taxon>
        <taxon>Oomycota</taxon>
        <taxon>Saprolegniomycetes</taxon>
        <taxon>Saprolegniales</taxon>
        <taxon>Verrucalvaceae</taxon>
        <taxon>Aphanomyces</taxon>
    </lineage>
</organism>
<sequence>MNASIVFALALVATLASATMPVLQAPMSKPSDKAPLSTDDSELWLHPIYRPIYRPVVVVPPPIVPVYRPVRRPVVVVGRPILRRWEGSPTTDEGASKEHA</sequence>
<evidence type="ECO:0000313" key="2">
    <source>
        <dbReference type="EMBL" id="ETV92766.1"/>
    </source>
</evidence>
<proteinExistence type="predicted"/>
<dbReference type="GeneID" id="20090045"/>
<gene>
    <name evidence="2" type="ORF">H310_12995</name>
</gene>
<name>A0A024TGQ6_9STRA</name>
<evidence type="ECO:0000256" key="1">
    <source>
        <dbReference type="SAM" id="SignalP"/>
    </source>
</evidence>
<reference evidence="2" key="1">
    <citation type="submission" date="2013-12" db="EMBL/GenBank/DDBJ databases">
        <title>The Genome Sequence of Aphanomyces invadans NJM9701.</title>
        <authorList>
            <consortium name="The Broad Institute Genomics Platform"/>
            <person name="Russ C."/>
            <person name="Tyler B."/>
            <person name="van West P."/>
            <person name="Dieguez-Uribeondo J."/>
            <person name="Young S.K."/>
            <person name="Zeng Q."/>
            <person name="Gargeya S."/>
            <person name="Fitzgerald M."/>
            <person name="Abouelleil A."/>
            <person name="Alvarado L."/>
            <person name="Chapman S.B."/>
            <person name="Gainer-Dewar J."/>
            <person name="Goldberg J."/>
            <person name="Griggs A."/>
            <person name="Gujja S."/>
            <person name="Hansen M."/>
            <person name="Howarth C."/>
            <person name="Imamovic A."/>
            <person name="Ireland A."/>
            <person name="Larimer J."/>
            <person name="McCowan C."/>
            <person name="Murphy C."/>
            <person name="Pearson M."/>
            <person name="Poon T.W."/>
            <person name="Priest M."/>
            <person name="Roberts A."/>
            <person name="Saif S."/>
            <person name="Shea T."/>
            <person name="Sykes S."/>
            <person name="Wortman J."/>
            <person name="Nusbaum C."/>
            <person name="Birren B."/>
        </authorList>
    </citation>
    <scope>NUCLEOTIDE SEQUENCE [LARGE SCALE GENOMIC DNA]</scope>
    <source>
        <strain evidence="2">NJM9701</strain>
    </source>
</reference>
<evidence type="ECO:0008006" key="3">
    <source>
        <dbReference type="Google" id="ProtNLM"/>
    </source>
</evidence>
<protein>
    <recommendedName>
        <fullName evidence="3">RxLR effector protein</fullName>
    </recommendedName>
</protein>
<feature type="signal peptide" evidence="1">
    <location>
        <begin position="1"/>
        <end position="18"/>
    </location>
</feature>
<feature type="chain" id="PRO_5001537450" description="RxLR effector protein" evidence="1">
    <location>
        <begin position="19"/>
        <end position="100"/>
    </location>
</feature>
<keyword evidence="1" id="KW-0732">Signal</keyword>
<dbReference type="EMBL" id="KI913997">
    <property type="protein sequence ID" value="ETV92766.1"/>
    <property type="molecule type" value="Genomic_DNA"/>
</dbReference>
<accession>A0A024TGQ6</accession>
<dbReference type="RefSeq" id="XP_008878536.1">
    <property type="nucleotide sequence ID" value="XM_008880314.1"/>
</dbReference>